<dbReference type="SUPFAM" id="SSF55729">
    <property type="entry name" value="Acyl-CoA N-acyltransferases (Nat)"/>
    <property type="match status" value="1"/>
</dbReference>
<feature type="domain" description="N-acetyltransferase" evidence="1">
    <location>
        <begin position="4"/>
        <end position="168"/>
    </location>
</feature>
<dbReference type="RefSeq" id="WP_197310983.1">
    <property type="nucleotide sequence ID" value="NZ_JADZLT010000049.1"/>
</dbReference>
<dbReference type="CDD" id="cd04301">
    <property type="entry name" value="NAT_SF"/>
    <property type="match status" value="1"/>
</dbReference>
<reference evidence="2" key="1">
    <citation type="submission" date="2020-12" db="EMBL/GenBank/DDBJ databases">
        <title>Methylobrevis albus sp. nov., isolated from fresh water lack sediment.</title>
        <authorList>
            <person name="Zou Q."/>
        </authorList>
    </citation>
    <scope>NUCLEOTIDE SEQUENCE</scope>
    <source>
        <strain evidence="2">L22</strain>
    </source>
</reference>
<keyword evidence="3" id="KW-1185">Reference proteome</keyword>
<dbReference type="EMBL" id="JADZLT010000049">
    <property type="protein sequence ID" value="MBH0237925.1"/>
    <property type="molecule type" value="Genomic_DNA"/>
</dbReference>
<name>A0A931MYE8_9HYPH</name>
<organism evidence="2 3">
    <name type="scientific">Methylobrevis albus</name>
    <dbReference type="NCBI Taxonomy" id="2793297"/>
    <lineage>
        <taxon>Bacteria</taxon>
        <taxon>Pseudomonadati</taxon>
        <taxon>Pseudomonadota</taxon>
        <taxon>Alphaproteobacteria</taxon>
        <taxon>Hyphomicrobiales</taxon>
        <taxon>Pleomorphomonadaceae</taxon>
        <taxon>Methylobrevis</taxon>
    </lineage>
</organism>
<dbReference type="AlphaFoldDB" id="A0A931MYE8"/>
<evidence type="ECO:0000259" key="1">
    <source>
        <dbReference type="PROSITE" id="PS51186"/>
    </source>
</evidence>
<dbReference type="Pfam" id="PF13420">
    <property type="entry name" value="Acetyltransf_4"/>
    <property type="match status" value="1"/>
</dbReference>
<dbReference type="PROSITE" id="PS51186">
    <property type="entry name" value="GNAT"/>
    <property type="match status" value="1"/>
</dbReference>
<evidence type="ECO:0000313" key="3">
    <source>
        <dbReference type="Proteomes" id="UP000631694"/>
    </source>
</evidence>
<dbReference type="Gene3D" id="3.40.630.30">
    <property type="match status" value="1"/>
</dbReference>
<proteinExistence type="predicted"/>
<dbReference type="GO" id="GO:0016747">
    <property type="term" value="F:acyltransferase activity, transferring groups other than amino-acyl groups"/>
    <property type="evidence" value="ECO:0007669"/>
    <property type="project" value="InterPro"/>
</dbReference>
<dbReference type="Proteomes" id="UP000631694">
    <property type="component" value="Unassembled WGS sequence"/>
</dbReference>
<dbReference type="InterPro" id="IPR000182">
    <property type="entry name" value="GNAT_dom"/>
</dbReference>
<evidence type="ECO:0000313" key="2">
    <source>
        <dbReference type="EMBL" id="MBH0237925.1"/>
    </source>
</evidence>
<dbReference type="PANTHER" id="PTHR43072:SF8">
    <property type="entry name" value="ACYLTRANSFERASE FABY-RELATED"/>
    <property type="match status" value="1"/>
</dbReference>
<sequence>MTEPHIRPATPADAVAIAAIYAHAVTSGTASFELEPPDAAEIGRRMAAVLDGGHPWLVAETAADGIAGYAYAGPYRPRPAYRSTVEDAIYIRPDRHRSGLGRRLLAALIIEATARGFHQMVAVVGDSASAGSIGLHRALGFREVGVLRAVGFKHGRWLDTVILQRELAPMGGAGAPPPAL</sequence>
<protein>
    <submittedName>
        <fullName evidence="2">N-acetyltransferase</fullName>
    </submittedName>
</protein>
<gene>
    <name evidence="2" type="ORF">I5731_08845</name>
</gene>
<comment type="caution">
    <text evidence="2">The sequence shown here is derived from an EMBL/GenBank/DDBJ whole genome shotgun (WGS) entry which is preliminary data.</text>
</comment>
<accession>A0A931MYE8</accession>
<dbReference type="InterPro" id="IPR016181">
    <property type="entry name" value="Acyl_CoA_acyltransferase"/>
</dbReference>
<dbReference type="PANTHER" id="PTHR43072">
    <property type="entry name" value="N-ACETYLTRANSFERASE"/>
    <property type="match status" value="1"/>
</dbReference>